<dbReference type="GO" id="GO:0008270">
    <property type="term" value="F:zinc ion binding"/>
    <property type="evidence" value="ECO:0007669"/>
    <property type="project" value="TreeGrafter"/>
</dbReference>
<evidence type="ECO:0000256" key="5">
    <source>
        <dbReference type="ARBA" id="ARBA00022723"/>
    </source>
</evidence>
<keyword evidence="7 8" id="KW-0472">Membrane</keyword>
<evidence type="ECO:0000256" key="6">
    <source>
        <dbReference type="ARBA" id="ARBA00022833"/>
    </source>
</evidence>
<evidence type="ECO:0000256" key="7">
    <source>
        <dbReference type="ARBA" id="ARBA00023136"/>
    </source>
</evidence>
<dbReference type="PANTHER" id="PTHR23292">
    <property type="entry name" value="LIPOPOLYSACCHARIDE-INDUCED TUMOR NECROSIS FACTOR-ALPHA FACTOR"/>
    <property type="match status" value="1"/>
</dbReference>
<dbReference type="SMART" id="SM00714">
    <property type="entry name" value="LITAF"/>
    <property type="match status" value="1"/>
</dbReference>
<sequence>MDYDKSPQDKKAAGAPQPVVRQPDVIVAVNYGENPLTTTCAYCGNRVTTETKLVNGTKVYLASALICFFGGICGCCFIPFCMDSCKDVEHRCPNCTNEMGKLKRW</sequence>
<keyword evidence="8" id="KW-0812">Transmembrane</keyword>
<accession>A0A564YDE4</accession>
<evidence type="ECO:0000256" key="1">
    <source>
        <dbReference type="ARBA" id="ARBA00004414"/>
    </source>
</evidence>
<dbReference type="GO" id="GO:0005765">
    <property type="term" value="C:lysosomal membrane"/>
    <property type="evidence" value="ECO:0007669"/>
    <property type="project" value="UniProtKB-SubCell"/>
</dbReference>
<keyword evidence="5" id="KW-0479">Metal-binding</keyword>
<dbReference type="Proteomes" id="UP000321570">
    <property type="component" value="Unassembled WGS sequence"/>
</dbReference>
<dbReference type="InterPro" id="IPR006629">
    <property type="entry name" value="LITAF"/>
</dbReference>
<dbReference type="GO" id="GO:0031902">
    <property type="term" value="C:late endosome membrane"/>
    <property type="evidence" value="ECO:0007669"/>
    <property type="project" value="UniProtKB-SubCell"/>
</dbReference>
<evidence type="ECO:0000259" key="9">
    <source>
        <dbReference type="PROSITE" id="PS51837"/>
    </source>
</evidence>
<feature type="domain" description="LITAF" evidence="9">
    <location>
        <begin position="20"/>
        <end position="104"/>
    </location>
</feature>
<evidence type="ECO:0000256" key="2">
    <source>
        <dbReference type="ARBA" id="ARBA00004481"/>
    </source>
</evidence>
<reference evidence="10 11" key="1">
    <citation type="submission" date="2019-07" db="EMBL/GenBank/DDBJ databases">
        <authorList>
            <person name="Jastrzebski P J."/>
            <person name="Paukszto L."/>
            <person name="Jastrzebski P J."/>
        </authorList>
    </citation>
    <scope>NUCLEOTIDE SEQUENCE [LARGE SCALE GENOMIC DNA]</scope>
    <source>
        <strain evidence="10 11">WMS-il1</strain>
    </source>
</reference>
<evidence type="ECO:0000256" key="4">
    <source>
        <dbReference type="ARBA" id="ARBA00005975"/>
    </source>
</evidence>
<organism evidence="10 11">
    <name type="scientific">Hymenolepis diminuta</name>
    <name type="common">Rat tapeworm</name>
    <dbReference type="NCBI Taxonomy" id="6216"/>
    <lineage>
        <taxon>Eukaryota</taxon>
        <taxon>Metazoa</taxon>
        <taxon>Spiralia</taxon>
        <taxon>Lophotrochozoa</taxon>
        <taxon>Platyhelminthes</taxon>
        <taxon>Cestoda</taxon>
        <taxon>Eucestoda</taxon>
        <taxon>Cyclophyllidea</taxon>
        <taxon>Hymenolepididae</taxon>
        <taxon>Hymenolepis</taxon>
    </lineage>
</organism>
<comment type="similarity">
    <text evidence="4">Belongs to the CDIP1/LITAF family.</text>
</comment>
<dbReference type="AlphaFoldDB" id="A0A564YDE4"/>
<keyword evidence="11" id="KW-1185">Reference proteome</keyword>
<proteinExistence type="inferred from homology"/>
<evidence type="ECO:0000256" key="8">
    <source>
        <dbReference type="SAM" id="Phobius"/>
    </source>
</evidence>
<dbReference type="PANTHER" id="PTHR23292:SF6">
    <property type="entry name" value="FI16602P1-RELATED"/>
    <property type="match status" value="1"/>
</dbReference>
<keyword evidence="8" id="KW-1133">Transmembrane helix</keyword>
<protein>
    <recommendedName>
        <fullName evidence="9">LITAF domain-containing protein</fullName>
    </recommendedName>
</protein>
<dbReference type="EMBL" id="CABIJS010000155">
    <property type="protein sequence ID" value="VUZ44979.1"/>
    <property type="molecule type" value="Genomic_DNA"/>
</dbReference>
<name>A0A564YDE4_HYMDI</name>
<feature type="transmembrane region" description="Helical" evidence="8">
    <location>
        <begin position="59"/>
        <end position="81"/>
    </location>
</feature>
<gene>
    <name evidence="10" type="ORF">WMSIL1_LOCUS5020</name>
</gene>
<keyword evidence="6" id="KW-0862">Zinc</keyword>
<comment type="subcellular location">
    <subcellularLocation>
        <location evidence="2">Endosome membrane</location>
        <topology evidence="2">Peripheral membrane protein</topology>
    </subcellularLocation>
    <subcellularLocation>
        <location evidence="1">Late endosome membrane</location>
    </subcellularLocation>
    <subcellularLocation>
        <location evidence="3">Lysosome membrane</location>
        <topology evidence="3">Peripheral membrane protein</topology>
        <orientation evidence="3">Cytoplasmic side</orientation>
    </subcellularLocation>
</comment>
<evidence type="ECO:0000313" key="11">
    <source>
        <dbReference type="Proteomes" id="UP000321570"/>
    </source>
</evidence>
<dbReference type="InterPro" id="IPR037519">
    <property type="entry name" value="LITAF_fam"/>
</dbReference>
<dbReference type="Pfam" id="PF10601">
    <property type="entry name" value="zf-LITAF-like"/>
    <property type="match status" value="1"/>
</dbReference>
<dbReference type="PROSITE" id="PS51837">
    <property type="entry name" value="LITAF"/>
    <property type="match status" value="1"/>
</dbReference>
<evidence type="ECO:0000256" key="3">
    <source>
        <dbReference type="ARBA" id="ARBA00004630"/>
    </source>
</evidence>
<evidence type="ECO:0000313" key="10">
    <source>
        <dbReference type="EMBL" id="VUZ44979.1"/>
    </source>
</evidence>